<evidence type="ECO:0008006" key="6">
    <source>
        <dbReference type="Google" id="ProtNLM"/>
    </source>
</evidence>
<keyword evidence="2" id="KW-0472">Membrane</keyword>
<gene>
    <name evidence="4" type="ORF">ALC57_16465</name>
</gene>
<keyword evidence="2" id="KW-1133">Transmembrane helix</keyword>
<sequence>MSAFFNYLRVLGILFIPLKVCPELTVFNSISSVVRVNKILFNFFYHHIFDIRIPSDPSWPKIPLRYSSNITDDIIEPPCVITLTGTPRKGRSVMQTVASQHLKSRLNQECKAITQIPKRIPGCFDPRFKRQQISRQKAEKPNEFYFTKNDEQTPELDTRITQRTEKLENKLRETSESVNNYIPTCHDVDHLLNVTKSANQMTDYPIDEQSILEAKYCPTLQYATNEQYDVENRFPQEQKQETNRPLFLMVNEKRIHTLPINPVNIETASSATQSLQCCSVQIPVVAYRDTPLQISSMLMQMEKDVNMPSVCQSDSVKGREIVGNVCTESMKSINIECYNAKSNDDISKNKSISKNCEGHHTSEREISAKENVASLNQNIIKNITLDNDRCGNFDELELNNAIDINNDKSLSYSNLNIAARLKNFIDQSYVIDSCIANGEKNEREMSKSSERKMAKAQIYSCVDTGIQKLAYHVKDDRDNAVKSWTNVINDRVLGKSLAFSQVDDKEEYNKSNKKKENKKEKHGGELRINVKRKTAPMNLSKKAKSFLRKKSRFAITDSDCTLILPSYRGIKGKRYKKSRGRSKISQSLHGRNGINSTNSILVKYNASKQDRINSRSLTNLRTRNSFEKPSSIPLETQELLNKSYWEYYWKLRCKIKPDNAKEKNECLNEHLPESQTLRQCSVLSCVINTALRDSTRATGDERTSPNPNMTSVARESVSALPSSMLVKKIQRKRMKRASKRLLGLRAIALLCIAMYVAVIFLRMMYDYFFGEECDDENTNYIELMFQYITSSFGEALNGVIDVLTTIFLRPVRFDRKR</sequence>
<feature type="chain" id="PRO_5007582335" description="G-protein coupled receptors family 1 profile domain-containing protein" evidence="3">
    <location>
        <begin position="23"/>
        <end position="817"/>
    </location>
</feature>
<proteinExistence type="predicted"/>
<evidence type="ECO:0000313" key="4">
    <source>
        <dbReference type="EMBL" id="KYN11388.1"/>
    </source>
</evidence>
<reference evidence="4 5" key="1">
    <citation type="submission" date="2015-09" db="EMBL/GenBank/DDBJ databases">
        <title>Trachymyrmex cornetzi WGS genome.</title>
        <authorList>
            <person name="Nygaard S."/>
            <person name="Hu H."/>
            <person name="Boomsma J."/>
            <person name="Zhang G."/>
        </authorList>
    </citation>
    <scope>NUCLEOTIDE SEQUENCE [LARGE SCALE GENOMIC DNA]</scope>
    <source>
        <strain evidence="4">Tcor2-1</strain>
        <tissue evidence="4">Whole body</tissue>
    </source>
</reference>
<dbReference type="AlphaFoldDB" id="A0A151IV43"/>
<organism evidence="4 5">
    <name type="scientific">Trachymyrmex cornetzi</name>
    <dbReference type="NCBI Taxonomy" id="471704"/>
    <lineage>
        <taxon>Eukaryota</taxon>
        <taxon>Metazoa</taxon>
        <taxon>Ecdysozoa</taxon>
        <taxon>Arthropoda</taxon>
        <taxon>Hexapoda</taxon>
        <taxon>Insecta</taxon>
        <taxon>Pterygota</taxon>
        <taxon>Neoptera</taxon>
        <taxon>Endopterygota</taxon>
        <taxon>Hymenoptera</taxon>
        <taxon>Apocrita</taxon>
        <taxon>Aculeata</taxon>
        <taxon>Formicoidea</taxon>
        <taxon>Formicidae</taxon>
        <taxon>Myrmicinae</taxon>
        <taxon>Trachymyrmex</taxon>
    </lineage>
</organism>
<evidence type="ECO:0000256" key="3">
    <source>
        <dbReference type="SAM" id="SignalP"/>
    </source>
</evidence>
<dbReference type="Proteomes" id="UP000078492">
    <property type="component" value="Unassembled WGS sequence"/>
</dbReference>
<name>A0A151IV43_9HYME</name>
<evidence type="ECO:0000256" key="1">
    <source>
        <dbReference type="SAM" id="MobiDB-lite"/>
    </source>
</evidence>
<accession>A0A151IV43</accession>
<keyword evidence="3" id="KW-0732">Signal</keyword>
<feature type="signal peptide" evidence="3">
    <location>
        <begin position="1"/>
        <end position="22"/>
    </location>
</feature>
<evidence type="ECO:0000256" key="2">
    <source>
        <dbReference type="SAM" id="Phobius"/>
    </source>
</evidence>
<keyword evidence="2" id="KW-0812">Transmembrane</keyword>
<evidence type="ECO:0000313" key="5">
    <source>
        <dbReference type="Proteomes" id="UP000078492"/>
    </source>
</evidence>
<feature type="transmembrane region" description="Helical" evidence="2">
    <location>
        <begin position="742"/>
        <end position="765"/>
    </location>
</feature>
<dbReference type="EMBL" id="KQ980926">
    <property type="protein sequence ID" value="KYN11388.1"/>
    <property type="molecule type" value="Genomic_DNA"/>
</dbReference>
<feature type="region of interest" description="Disordered" evidence="1">
    <location>
        <begin position="504"/>
        <end position="523"/>
    </location>
</feature>
<keyword evidence="5" id="KW-1185">Reference proteome</keyword>
<protein>
    <recommendedName>
        <fullName evidence="6">G-protein coupled receptors family 1 profile domain-containing protein</fullName>
    </recommendedName>
</protein>